<dbReference type="InterPro" id="IPR027417">
    <property type="entry name" value="P-loop_NTPase"/>
</dbReference>
<organism evidence="1">
    <name type="scientific">Siphoviridae sp. ctPJ52</name>
    <dbReference type="NCBI Taxonomy" id="2825483"/>
    <lineage>
        <taxon>Viruses</taxon>
        <taxon>Duplodnaviria</taxon>
        <taxon>Heunggongvirae</taxon>
        <taxon>Uroviricota</taxon>
        <taxon>Caudoviricetes</taxon>
    </lineage>
</organism>
<proteinExistence type="predicted"/>
<dbReference type="EMBL" id="BK016131">
    <property type="protein sequence ID" value="DAF97293.1"/>
    <property type="molecule type" value="Genomic_DNA"/>
</dbReference>
<dbReference type="Pfam" id="PF13479">
    <property type="entry name" value="AAA_24"/>
    <property type="match status" value="1"/>
</dbReference>
<dbReference type="SUPFAM" id="SSF52540">
    <property type="entry name" value="P-loop containing nucleoside triphosphate hydrolases"/>
    <property type="match status" value="1"/>
</dbReference>
<evidence type="ECO:0000313" key="1">
    <source>
        <dbReference type="EMBL" id="DAF97293.1"/>
    </source>
</evidence>
<reference evidence="1" key="1">
    <citation type="journal article" date="2021" name="Proc. Natl. Acad. Sci. U.S.A.">
        <title>A Catalog of Tens of Thousands of Viruses from Human Metagenomes Reveals Hidden Associations with Chronic Diseases.</title>
        <authorList>
            <person name="Tisza M.J."/>
            <person name="Buck C.B."/>
        </authorList>
    </citation>
    <scope>NUCLEOTIDE SEQUENCE</scope>
    <source>
        <strain evidence="1">CtPJ52</strain>
    </source>
</reference>
<sequence length="247" mass="27876">MYDALVALYKAKQTTDDAERMEYLKEYIRLKGESQMKMRKAKEPSERMSKIIIYGGAMSGKTTLAAKIAKSDDNIAFISTDGNAYRQGYIAGDVEYKGVLETSQDIADTIKSLVGKVEYIAFDLIEGIEDAMRANFIKTNLRENKGAQISPNQWGQIGAFYALLAEVLMRYQDNFTYIFISRENERFTKDGKTSLGLEPALRDLPAKEIMPDVDLKIHASNWGGDIEYDIIAKRNVPEQLIKLIEGE</sequence>
<dbReference type="Gene3D" id="3.40.50.300">
    <property type="entry name" value="P-loop containing nucleotide triphosphate hydrolases"/>
    <property type="match status" value="1"/>
</dbReference>
<name>A0A8S5US42_9CAUD</name>
<protein>
    <submittedName>
        <fullName evidence="1">AAA domain protein</fullName>
    </submittedName>
</protein>
<accession>A0A8S5US42</accession>